<comment type="subcellular location">
    <subcellularLocation>
        <location evidence="1">Secreted</location>
    </subcellularLocation>
</comment>
<feature type="compositionally biased region" description="Polar residues" evidence="7">
    <location>
        <begin position="129"/>
        <end position="142"/>
    </location>
</feature>
<dbReference type="InterPro" id="IPR029034">
    <property type="entry name" value="Cystine-knot_cytokine"/>
</dbReference>
<feature type="compositionally biased region" description="Polar residues" evidence="7">
    <location>
        <begin position="179"/>
        <end position="195"/>
    </location>
</feature>
<evidence type="ECO:0000256" key="2">
    <source>
        <dbReference type="ARBA" id="ARBA00006656"/>
    </source>
</evidence>
<feature type="domain" description="TGF-beta family profile" evidence="8">
    <location>
        <begin position="323"/>
        <end position="457"/>
    </location>
</feature>
<dbReference type="Gene3D" id="2.10.90.10">
    <property type="entry name" value="Cystine-knot cytokines"/>
    <property type="match status" value="1"/>
</dbReference>
<dbReference type="InterPro" id="IPR015615">
    <property type="entry name" value="TGF-beta-rel"/>
</dbReference>
<organism evidence="9 10">
    <name type="scientific">Culex pipiens pipiens</name>
    <name type="common">Northern house mosquito</name>
    <dbReference type="NCBI Taxonomy" id="38569"/>
    <lineage>
        <taxon>Eukaryota</taxon>
        <taxon>Metazoa</taxon>
        <taxon>Ecdysozoa</taxon>
        <taxon>Arthropoda</taxon>
        <taxon>Hexapoda</taxon>
        <taxon>Insecta</taxon>
        <taxon>Pterygota</taxon>
        <taxon>Neoptera</taxon>
        <taxon>Endopterygota</taxon>
        <taxon>Diptera</taxon>
        <taxon>Nematocera</taxon>
        <taxon>Culicoidea</taxon>
        <taxon>Culicidae</taxon>
        <taxon>Culicinae</taxon>
        <taxon>Culicini</taxon>
        <taxon>Culex</taxon>
        <taxon>Culex</taxon>
    </lineage>
</organism>
<gene>
    <name evidence="9" type="ORF">pipiens_003763</name>
</gene>
<evidence type="ECO:0000256" key="4">
    <source>
        <dbReference type="ARBA" id="ARBA00023030"/>
    </source>
</evidence>
<keyword evidence="4 6" id="KW-0339">Growth factor</keyword>
<dbReference type="GO" id="GO:0008083">
    <property type="term" value="F:growth factor activity"/>
    <property type="evidence" value="ECO:0007669"/>
    <property type="project" value="UniProtKB-KW"/>
</dbReference>
<dbReference type="CDD" id="cd13755">
    <property type="entry name" value="TGF_beta_maverick"/>
    <property type="match status" value="1"/>
</dbReference>
<dbReference type="InterPro" id="IPR001839">
    <property type="entry name" value="TGF-b_C"/>
</dbReference>
<evidence type="ECO:0000256" key="3">
    <source>
        <dbReference type="ARBA" id="ARBA00022525"/>
    </source>
</evidence>
<keyword evidence="10" id="KW-1185">Reference proteome</keyword>
<feature type="region of interest" description="Disordered" evidence="7">
    <location>
        <begin position="16"/>
        <end position="71"/>
    </location>
</feature>
<dbReference type="Pfam" id="PF00019">
    <property type="entry name" value="TGF_beta"/>
    <property type="match status" value="1"/>
</dbReference>
<dbReference type="Gene3D" id="2.60.120.970">
    <property type="match status" value="1"/>
</dbReference>
<dbReference type="EMBL" id="JBEHCU010009590">
    <property type="protein sequence ID" value="KAL1379618.1"/>
    <property type="molecule type" value="Genomic_DNA"/>
</dbReference>
<evidence type="ECO:0000256" key="5">
    <source>
        <dbReference type="ARBA" id="ARBA00023157"/>
    </source>
</evidence>
<keyword evidence="5" id="KW-1015">Disulfide bond</keyword>
<dbReference type="PROSITE" id="PS51362">
    <property type="entry name" value="TGF_BETA_2"/>
    <property type="match status" value="1"/>
</dbReference>
<dbReference type="InterPro" id="IPR017948">
    <property type="entry name" value="TGFb_CS"/>
</dbReference>
<evidence type="ECO:0000313" key="10">
    <source>
        <dbReference type="Proteomes" id="UP001562425"/>
    </source>
</evidence>
<evidence type="ECO:0000256" key="1">
    <source>
        <dbReference type="ARBA" id="ARBA00004613"/>
    </source>
</evidence>
<reference evidence="9 10" key="1">
    <citation type="submission" date="2024-05" db="EMBL/GenBank/DDBJ databases">
        <title>Culex pipiens pipiens assembly and annotation.</title>
        <authorList>
            <person name="Alout H."/>
            <person name="Durand T."/>
        </authorList>
    </citation>
    <scope>NUCLEOTIDE SEQUENCE [LARGE SCALE GENOMIC DNA]</scope>
    <source>
        <strain evidence="9">HA-2024</strain>
        <tissue evidence="9">Whole body</tissue>
    </source>
</reference>
<dbReference type="SMART" id="SM00204">
    <property type="entry name" value="TGFB"/>
    <property type="match status" value="1"/>
</dbReference>
<feature type="region of interest" description="Disordered" evidence="7">
    <location>
        <begin position="113"/>
        <end position="166"/>
    </location>
</feature>
<dbReference type="Proteomes" id="UP001562425">
    <property type="component" value="Unassembled WGS sequence"/>
</dbReference>
<dbReference type="PROSITE" id="PS00250">
    <property type="entry name" value="TGF_BETA_1"/>
    <property type="match status" value="1"/>
</dbReference>
<proteinExistence type="inferred from homology"/>
<comment type="caution">
    <text evidence="9">The sequence shown here is derived from an EMBL/GenBank/DDBJ whole genome shotgun (WGS) entry which is preliminary data.</text>
</comment>
<feature type="compositionally biased region" description="Polar residues" evidence="7">
    <location>
        <begin position="81"/>
        <end position="91"/>
    </location>
</feature>
<dbReference type="AlphaFoldDB" id="A0ABD1CTE5"/>
<evidence type="ECO:0000259" key="8">
    <source>
        <dbReference type="PROSITE" id="PS51362"/>
    </source>
</evidence>
<feature type="compositionally biased region" description="Acidic residues" evidence="7">
    <location>
        <begin position="46"/>
        <end position="67"/>
    </location>
</feature>
<sequence length="457" mass="52954">MNVSQQEYETKYREYLERVNRRSSGQLELPRSQRRPRRQALRQQDDETDGEFEEEEDQEDIVEDEDDSSQRVVETRHLYSFPNSDSKLNHQNLRRKRSVKNDYDLVYIRFDIPTRNSSSTGGGDLPALNSPSFFHDPTSNGNQQHPQHHHRHHQQTLSNLPPISPENIEESSLNIMLTRSSNSERSTSAGKTTPTTSPPHHGRRRGRVKFKHNNQQHNSHHGSSGKNVHLFVYQLVEPYQRHLLTSRTIAVEELADGDKKWFQLPLDEAVRTWLDGSRKNLGLEIYCENCYNNDIFVIHDSSPFFAGYDETPVLNVVGKLVQREKRSKAGVQRYRPTMRDYMTPPKTATCTPNNKRCCRHPLLVDFRDIEGFEFIIQPKIFDAGFCRGRCPYKYNPGSHHALIQSLLHEHVKYDVPKPCCAPVRLDHIDVLHADPKNPQRLKVTTWVGMRVTECACS</sequence>
<protein>
    <recommendedName>
        <fullName evidence="8">TGF-beta family profile domain-containing protein</fullName>
    </recommendedName>
</protein>
<accession>A0ABD1CTE5</accession>
<dbReference type="PANTHER" id="PTHR11848">
    <property type="entry name" value="TGF-BETA FAMILY"/>
    <property type="match status" value="1"/>
</dbReference>
<feature type="region of interest" description="Disordered" evidence="7">
    <location>
        <begin position="76"/>
        <end position="95"/>
    </location>
</feature>
<evidence type="ECO:0000313" key="9">
    <source>
        <dbReference type="EMBL" id="KAL1379618.1"/>
    </source>
</evidence>
<dbReference type="SUPFAM" id="SSF57501">
    <property type="entry name" value="Cystine-knot cytokines"/>
    <property type="match status" value="1"/>
</dbReference>
<dbReference type="GO" id="GO:0005576">
    <property type="term" value="C:extracellular region"/>
    <property type="evidence" value="ECO:0007669"/>
    <property type="project" value="UniProtKB-SubCell"/>
</dbReference>
<name>A0ABD1CTE5_CULPP</name>
<dbReference type="PANTHER" id="PTHR11848:SF119">
    <property type="entry name" value="TGF-BETA FAMILY PROFILE DOMAIN-CONTAINING PROTEIN"/>
    <property type="match status" value="1"/>
</dbReference>
<evidence type="ECO:0000256" key="6">
    <source>
        <dbReference type="RuleBase" id="RU000354"/>
    </source>
</evidence>
<keyword evidence="3" id="KW-0964">Secreted</keyword>
<evidence type="ECO:0000256" key="7">
    <source>
        <dbReference type="SAM" id="MobiDB-lite"/>
    </source>
</evidence>
<feature type="region of interest" description="Disordered" evidence="7">
    <location>
        <begin position="179"/>
        <end position="205"/>
    </location>
</feature>
<comment type="similarity">
    <text evidence="2 6">Belongs to the TGF-beta family.</text>
</comment>
<dbReference type="FunFam" id="2.10.90.10:FF:000058">
    <property type="entry name" value="Maverick"/>
    <property type="match status" value="1"/>
</dbReference>